<feature type="transmembrane region" description="Helical" evidence="1">
    <location>
        <begin position="167"/>
        <end position="185"/>
    </location>
</feature>
<dbReference type="Proteomes" id="UP000198660">
    <property type="component" value="Unassembled WGS sequence"/>
</dbReference>
<evidence type="ECO:0000313" key="3">
    <source>
        <dbReference type="Proteomes" id="UP000198660"/>
    </source>
</evidence>
<evidence type="ECO:0000256" key="1">
    <source>
        <dbReference type="SAM" id="Phobius"/>
    </source>
</evidence>
<protein>
    <submittedName>
        <fullName evidence="2">ABC-type transport system involved in multi-copper enzyme maturation, permease component</fullName>
    </submittedName>
</protein>
<feature type="transmembrane region" description="Helical" evidence="1">
    <location>
        <begin position="110"/>
        <end position="127"/>
    </location>
</feature>
<feature type="transmembrane region" description="Helical" evidence="1">
    <location>
        <begin position="53"/>
        <end position="74"/>
    </location>
</feature>
<feature type="transmembrane region" description="Helical" evidence="1">
    <location>
        <begin position="21"/>
        <end position="41"/>
    </location>
</feature>
<evidence type="ECO:0000313" key="2">
    <source>
        <dbReference type="EMBL" id="SFS31413.1"/>
    </source>
</evidence>
<gene>
    <name evidence="2" type="ORF">SAMN05444972_101131</name>
</gene>
<feature type="transmembrane region" description="Helical" evidence="1">
    <location>
        <begin position="139"/>
        <end position="160"/>
    </location>
</feature>
<dbReference type="OrthoDB" id="2786532at2"/>
<name>A0A1I6NTZ6_9BACL</name>
<keyword evidence="1" id="KW-0812">Transmembrane</keyword>
<dbReference type="AlphaFoldDB" id="A0A1I6NTZ6"/>
<keyword evidence="3" id="KW-1185">Reference proteome</keyword>
<feature type="transmembrane region" description="Helical" evidence="1">
    <location>
        <begin position="228"/>
        <end position="249"/>
    </location>
</feature>
<organism evidence="2 3">
    <name type="scientific">Marininema halotolerans</name>
    <dbReference type="NCBI Taxonomy" id="1155944"/>
    <lineage>
        <taxon>Bacteria</taxon>
        <taxon>Bacillati</taxon>
        <taxon>Bacillota</taxon>
        <taxon>Bacilli</taxon>
        <taxon>Bacillales</taxon>
        <taxon>Thermoactinomycetaceae</taxon>
        <taxon>Marininema</taxon>
    </lineage>
</organism>
<dbReference type="RefSeq" id="WP_091832329.1">
    <property type="nucleotide sequence ID" value="NZ_FPAA01000001.1"/>
</dbReference>
<proteinExistence type="predicted"/>
<dbReference type="EMBL" id="FPAA01000001">
    <property type="protein sequence ID" value="SFS31413.1"/>
    <property type="molecule type" value="Genomic_DNA"/>
</dbReference>
<accession>A0A1I6NTZ6</accession>
<keyword evidence="1" id="KW-1133">Transmembrane helix</keyword>
<reference evidence="3" key="1">
    <citation type="submission" date="2016-10" db="EMBL/GenBank/DDBJ databases">
        <authorList>
            <person name="Varghese N."/>
            <person name="Submissions S."/>
        </authorList>
    </citation>
    <scope>NUCLEOTIDE SEQUENCE [LARGE SCALE GENOMIC DNA]</scope>
    <source>
        <strain evidence="3">DSM 45789</strain>
    </source>
</reference>
<sequence>MRMMLAICQRECDQWIRQVRTWVIVGLYLICWGWIIGSFELASDHTAMRGFTFYQWFSKGLPLLMLFVAIWGVYEGRKVRFSSLAEVVMTSPVSNGAWISGQWLSGQGRIGLYTLLTVLIQGAWYLWGGVSTALLATDLLYTGVMMGTGLMFFYTCAFVCSTLFRGGWVYLLVVGGWLLLTWLWLNLGIGNNLLTSPIWFIVTPLGMSDNVDSLYGIWGTGLQWQEGMLHQSVMLGITLLILSLGWGWLARIRRNPLENRWVVVMTLLTILLTIGCGGMRYSHFASDLQAYKQEGKVYAIKGSEYREQHAIDRAVKGWVMKSLQLTLSLPKEHWMKVDGKGYIVNESDSNKREAWVTLYHGLKVKKLYGKNVSRWSREGDWVHLQLKEPISHGEGFAFQLQYQGNPERIWNMAGRIKTGFIQKEGLLLRKEDGWYPLVGKRRLGVGEGEWEANNQYYVNPVLMRERVKTDFDVTVSREVTTLPMASTLPAKGQDHFQGASVYGVALVAGQIAQQNYKGVQIVAPPELMAITKKGIAEQLPFWRRVHQWLGDSVKPKVLFFSPIFYQVNWLEEFTDDGVEIIDERSPTSLLKEDDEHKAMLWNPVERIGSNLEVDPDSDLLKTAIIWGLSKEVHKQFKDFFHYAKITATLEDEDNSSVIKSARLLSDIDKQNEKEYQKIVRFLYQEYRREGAQDFSLAKSIQRYEKRNEEEKP</sequence>
<feature type="transmembrane region" description="Helical" evidence="1">
    <location>
        <begin position="261"/>
        <end position="281"/>
    </location>
</feature>
<keyword evidence="1" id="KW-0472">Membrane</keyword>